<feature type="region of interest" description="Disordered" evidence="1">
    <location>
        <begin position="20"/>
        <end position="78"/>
    </location>
</feature>
<evidence type="ECO:0000256" key="1">
    <source>
        <dbReference type="SAM" id="MobiDB-lite"/>
    </source>
</evidence>
<dbReference type="OrthoDB" id="164443at2759"/>
<dbReference type="GeneID" id="94222410"/>
<reference evidence="5" key="1">
    <citation type="journal article" date="2006" name="Science">
        <title>Phytophthora genome sequences uncover evolutionary origins and mechanisms of pathogenesis.</title>
        <authorList>
            <person name="Tyler B.M."/>
            <person name="Tripathy S."/>
            <person name="Zhang X."/>
            <person name="Dehal P."/>
            <person name="Jiang R.H."/>
            <person name="Aerts A."/>
            <person name="Arredondo F.D."/>
            <person name="Baxter L."/>
            <person name="Bensasson D."/>
            <person name="Beynon J.L."/>
            <person name="Chapman J."/>
            <person name="Damasceno C.M."/>
            <person name="Dorrance A.E."/>
            <person name="Dou D."/>
            <person name="Dickerman A.W."/>
            <person name="Dubchak I.L."/>
            <person name="Garbelotto M."/>
            <person name="Gijzen M."/>
            <person name="Gordon S.G."/>
            <person name="Govers F."/>
            <person name="Grunwald N.J."/>
            <person name="Huang W."/>
            <person name="Ivors K.L."/>
            <person name="Jones R.W."/>
            <person name="Kamoun S."/>
            <person name="Krampis K."/>
            <person name="Lamour K.H."/>
            <person name="Lee M.K."/>
            <person name="McDonald W.H."/>
            <person name="Medina M."/>
            <person name="Meijer H.J."/>
            <person name="Nordberg E.K."/>
            <person name="Maclean D.J."/>
            <person name="Ospina-Giraldo M.D."/>
            <person name="Morris P.F."/>
            <person name="Phuntumart V."/>
            <person name="Putnam N.H."/>
            <person name="Rash S."/>
            <person name="Rose J.K."/>
            <person name="Sakihama Y."/>
            <person name="Salamov A.A."/>
            <person name="Savidor A."/>
            <person name="Scheuring C.F."/>
            <person name="Smith B.M."/>
            <person name="Sobral B.W."/>
            <person name="Terry A."/>
            <person name="Torto-Alalibo T.A."/>
            <person name="Win J."/>
            <person name="Xu Z."/>
            <person name="Zhang H."/>
            <person name="Grigoriev I.V."/>
            <person name="Rokhsar D.S."/>
            <person name="Boore J.L."/>
        </authorList>
    </citation>
    <scope>NUCLEOTIDE SEQUENCE [LARGE SCALE GENOMIC DNA]</scope>
    <source>
        <strain evidence="5">Pr102</strain>
    </source>
</reference>
<evidence type="ECO:0000256" key="2">
    <source>
        <dbReference type="SAM" id="Phobius"/>
    </source>
</evidence>
<keyword evidence="5" id="KW-1185">Reference proteome</keyword>
<proteinExistence type="predicted"/>
<reference evidence="4" key="2">
    <citation type="submission" date="2015-06" db="UniProtKB">
        <authorList>
            <consortium name="EnsemblProtists"/>
        </authorList>
    </citation>
    <scope>IDENTIFICATION</scope>
    <source>
        <strain evidence="4">Pr102</strain>
    </source>
</reference>
<feature type="compositionally biased region" description="Low complexity" evidence="1">
    <location>
        <begin position="32"/>
        <end position="48"/>
    </location>
</feature>
<feature type="transmembrane region" description="Helical" evidence="2">
    <location>
        <begin position="79"/>
        <end position="100"/>
    </location>
</feature>
<feature type="signal peptide" evidence="3">
    <location>
        <begin position="1"/>
        <end position="21"/>
    </location>
</feature>
<dbReference type="VEuPathDB" id="FungiDB:KRP22_8238"/>
<dbReference type="HOGENOM" id="CLU_2125951_0_0_1"/>
<keyword evidence="2" id="KW-1133">Transmembrane helix</keyword>
<dbReference type="AlphaFoldDB" id="H3GL02"/>
<evidence type="ECO:0000313" key="5">
    <source>
        <dbReference type="Proteomes" id="UP000005238"/>
    </source>
</evidence>
<dbReference type="eggNOG" id="ENOG502T04C">
    <property type="taxonomic scope" value="Eukaryota"/>
</dbReference>
<accession>H3GL02</accession>
<sequence>MQLVKGLFIAAVLCVAQVSAGSSEQQQKPEVESNSASSASDSSESAPSQVQKGFDVHQVKFTSSDPKEEGGEEEEKTSMVPLMAAIGACACIGVLGAVYMKRRNEEEKLPGEIFTIDDKNSVL</sequence>
<dbReference type="EnsemblProtists" id="Phyra77005">
    <property type="protein sequence ID" value="Phyra77005"/>
    <property type="gene ID" value="Phyra77005"/>
</dbReference>
<dbReference type="Proteomes" id="UP000005238">
    <property type="component" value="Unassembled WGS sequence"/>
</dbReference>
<dbReference type="EMBL" id="DS566018">
    <property type="status" value="NOT_ANNOTATED_CDS"/>
    <property type="molecule type" value="Genomic_DNA"/>
</dbReference>
<evidence type="ECO:0008006" key="6">
    <source>
        <dbReference type="Google" id="ProtNLM"/>
    </source>
</evidence>
<evidence type="ECO:0000313" key="4">
    <source>
        <dbReference type="EnsemblProtists" id="Phyra77005"/>
    </source>
</evidence>
<protein>
    <recommendedName>
        <fullName evidence="6">RxLR effector protein</fullName>
    </recommendedName>
</protein>
<dbReference type="InParanoid" id="H3GL02"/>
<name>H3GL02_PHYRM</name>
<organism evidence="4 5">
    <name type="scientific">Phytophthora ramorum</name>
    <name type="common">Sudden oak death agent</name>
    <dbReference type="NCBI Taxonomy" id="164328"/>
    <lineage>
        <taxon>Eukaryota</taxon>
        <taxon>Sar</taxon>
        <taxon>Stramenopiles</taxon>
        <taxon>Oomycota</taxon>
        <taxon>Peronosporomycetes</taxon>
        <taxon>Peronosporales</taxon>
        <taxon>Peronosporaceae</taxon>
        <taxon>Phytophthora</taxon>
    </lineage>
</organism>
<evidence type="ECO:0000256" key="3">
    <source>
        <dbReference type="SAM" id="SignalP"/>
    </source>
</evidence>
<dbReference type="RefSeq" id="XP_067749250.1">
    <property type="nucleotide sequence ID" value="XM_067886581.1"/>
</dbReference>
<keyword evidence="2" id="KW-0472">Membrane</keyword>
<keyword evidence="3" id="KW-0732">Signal</keyword>
<feature type="chain" id="PRO_5003585673" description="RxLR effector protein" evidence="3">
    <location>
        <begin position="22"/>
        <end position="123"/>
    </location>
</feature>
<keyword evidence="2" id="KW-0812">Transmembrane</keyword>
<dbReference type="VEuPathDB" id="FungiDB:KRP23_1915"/>
<dbReference type="OMA" id="QNDIRQP"/>